<dbReference type="GeneID" id="31366628"/>
<reference evidence="2 3" key="1">
    <citation type="journal article" date="2011" name="Genome Res.">
        <title>Phylogeny-wide analysis of social amoeba genomes highlights ancient origins for complex intercellular communication.</title>
        <authorList>
            <person name="Heidel A.J."/>
            <person name="Lawal H.M."/>
            <person name="Felder M."/>
            <person name="Schilde C."/>
            <person name="Helps N.R."/>
            <person name="Tunggal B."/>
            <person name="Rivero F."/>
            <person name="John U."/>
            <person name="Schleicher M."/>
            <person name="Eichinger L."/>
            <person name="Platzer M."/>
            <person name="Noegel A.A."/>
            <person name="Schaap P."/>
            <person name="Gloeckner G."/>
        </authorList>
    </citation>
    <scope>NUCLEOTIDE SEQUENCE [LARGE SCALE GENOMIC DNA]</scope>
    <source>
        <strain evidence="3">ATCC 26659 / Pp 5 / PN500</strain>
    </source>
</reference>
<dbReference type="Proteomes" id="UP000001396">
    <property type="component" value="Unassembled WGS sequence"/>
</dbReference>
<name>D3BTQ0_HETP5</name>
<dbReference type="RefSeq" id="XP_020427220.1">
    <property type="nucleotide sequence ID" value="XM_020581917.1"/>
</dbReference>
<protein>
    <submittedName>
        <fullName evidence="2">Uncharacterized protein</fullName>
    </submittedName>
</protein>
<proteinExistence type="predicted"/>
<accession>D3BTQ0</accession>
<dbReference type="InParanoid" id="D3BTQ0"/>
<organism evidence="2 3">
    <name type="scientific">Heterostelium pallidum (strain ATCC 26659 / Pp 5 / PN500)</name>
    <name type="common">Cellular slime mold</name>
    <name type="synonym">Polysphondylium pallidum</name>
    <dbReference type="NCBI Taxonomy" id="670386"/>
    <lineage>
        <taxon>Eukaryota</taxon>
        <taxon>Amoebozoa</taxon>
        <taxon>Evosea</taxon>
        <taxon>Eumycetozoa</taxon>
        <taxon>Dictyostelia</taxon>
        <taxon>Acytosteliales</taxon>
        <taxon>Acytosteliaceae</taxon>
        <taxon>Heterostelium</taxon>
    </lineage>
</organism>
<feature type="coiled-coil region" evidence="1">
    <location>
        <begin position="142"/>
        <end position="229"/>
    </location>
</feature>
<evidence type="ECO:0000313" key="3">
    <source>
        <dbReference type="Proteomes" id="UP000001396"/>
    </source>
</evidence>
<evidence type="ECO:0000313" key="2">
    <source>
        <dbReference type="EMBL" id="EFA75086.1"/>
    </source>
</evidence>
<gene>
    <name evidence="2" type="ORF">PPL_11160</name>
</gene>
<keyword evidence="1" id="KW-0175">Coiled coil</keyword>
<dbReference type="AlphaFoldDB" id="D3BTQ0"/>
<sequence>MSESMESSTYPLINISDTTKKDTDIEQQQLNIPIKQMKEKQKEKDSCEINDYNKMLIETIYRDNLLSYQEKINFITNIYLSIWLVGWLVDYRLRKEYEERYQKSIETFKLNHEKEINLKLKQLDRSNKKRILDMALLYKQKLEYLEKEQTIQQNELIQLKQDDADRLAQLHKSEQLLVEQQQQHQSLIDQFKEQTESSNVILEQRQLKIDSLEQKQLENQQEITRLISQLDIVSTTISELLVSSDNIASQNQVFQKFIESLESNDDDDESNNQIQTQIKLDNNNN</sequence>
<keyword evidence="3" id="KW-1185">Reference proteome</keyword>
<dbReference type="EMBL" id="ADBJ01000056">
    <property type="protein sequence ID" value="EFA75086.1"/>
    <property type="molecule type" value="Genomic_DNA"/>
</dbReference>
<evidence type="ECO:0000256" key="1">
    <source>
        <dbReference type="SAM" id="Coils"/>
    </source>
</evidence>
<comment type="caution">
    <text evidence="2">The sequence shown here is derived from an EMBL/GenBank/DDBJ whole genome shotgun (WGS) entry which is preliminary data.</text>
</comment>